<dbReference type="InterPro" id="IPR050149">
    <property type="entry name" value="Collagen_superfamily"/>
</dbReference>
<name>A0ABS4J4Z6_9BACL</name>
<comment type="caution">
    <text evidence="2">The sequence shown here is derived from an EMBL/GenBank/DDBJ whole genome shotgun (WGS) entry which is preliminary data.</text>
</comment>
<evidence type="ECO:0008006" key="4">
    <source>
        <dbReference type="Google" id="ProtNLM"/>
    </source>
</evidence>
<keyword evidence="3" id="KW-1185">Reference proteome</keyword>
<dbReference type="RefSeq" id="WP_209976703.1">
    <property type="nucleotide sequence ID" value="NZ_JAGGLB010000029.1"/>
</dbReference>
<dbReference type="PANTHER" id="PTHR24023">
    <property type="entry name" value="COLLAGEN ALPHA"/>
    <property type="match status" value="1"/>
</dbReference>
<dbReference type="Proteomes" id="UP001519287">
    <property type="component" value="Unassembled WGS sequence"/>
</dbReference>
<evidence type="ECO:0000313" key="2">
    <source>
        <dbReference type="EMBL" id="MBP1994873.1"/>
    </source>
</evidence>
<accession>A0ABS4J4Z6</accession>
<feature type="compositionally biased region" description="Low complexity" evidence="1">
    <location>
        <begin position="328"/>
        <end position="361"/>
    </location>
</feature>
<proteinExistence type="predicted"/>
<gene>
    <name evidence="2" type="ORF">J2Z66_006514</name>
</gene>
<feature type="compositionally biased region" description="Low complexity" evidence="1">
    <location>
        <begin position="267"/>
        <end position="276"/>
    </location>
</feature>
<protein>
    <recommendedName>
        <fullName evidence="4">Collagen triple helix repeat-containing protein</fullName>
    </recommendedName>
</protein>
<dbReference type="SUPFAM" id="SSF51126">
    <property type="entry name" value="Pectin lyase-like"/>
    <property type="match status" value="1"/>
</dbReference>
<dbReference type="InterPro" id="IPR012334">
    <property type="entry name" value="Pectin_lyas_fold"/>
</dbReference>
<reference evidence="2 3" key="1">
    <citation type="submission" date="2021-03" db="EMBL/GenBank/DDBJ databases">
        <title>Genomic Encyclopedia of Type Strains, Phase IV (KMG-IV): sequencing the most valuable type-strain genomes for metagenomic binning, comparative biology and taxonomic classification.</title>
        <authorList>
            <person name="Goeker M."/>
        </authorList>
    </citation>
    <scope>NUCLEOTIDE SEQUENCE [LARGE SCALE GENOMIC DNA]</scope>
    <source>
        <strain evidence="2 3">DSM 26048</strain>
    </source>
</reference>
<feature type="region of interest" description="Disordered" evidence="1">
    <location>
        <begin position="137"/>
        <end position="452"/>
    </location>
</feature>
<sequence>MSDIALQLERLTAGSFNIGNNVIFNSIVYSSGNISYNIITGVITFNEAGRYILDWSVATQSSASINGAVFALSSSQGDFLEGNSPIKTGVVTGIGIIDVFAAPVTLSLINASTAEVFLSTIVPVKATLVIVQDDISSTGPTGATGPTGDSGAVGPTGATGEPGPIGATGATGPTGDSGATGPTGDSGATGSTGATGEPGPIGSTGATGPTGDSGATGSTGATGEPGPIGSTGATGPTGDSGATGSTGATGEPGPIGSTGATGPIGDSGATGSTGATGEPGPIGVTGATGPTGDSGATGSTGATGEPGPIGATGAIGPTGPEGGPPGPTGATGPTGDSGTIGPTGATGEPGPTGATGAIGPTGPEGGPPGPTGATGPTGAEGTTGPTGPTGAIGATGSTGPTGAIGATGSTGPTGATGATGSTGPTGATGATGSTGPTGPTGATGPIGPTGTFEPNPFEVYVLAGSVGGNGTQANPFGTIQAGVTAVSPTGTIHVLGGTYPITSQITINKAGVTLRGYPNTLISLQAAIIPFLVTGNGVTIDGLTITSNNAYAIEFIQLAGTNHKLVNNVIYGPPQAGPSTDWVVNRGFLTQSNVINLIVQDNVFYSLRQPAYLNPNSTGHIINNVVYNSRGFVVDRAIFVFSGNSWGIPVNAVDIALLVGTTTGSPYDPLTALSASNSNASISDQR</sequence>
<feature type="compositionally biased region" description="Low complexity" evidence="1">
    <location>
        <begin position="137"/>
        <end position="254"/>
    </location>
</feature>
<dbReference type="Gene3D" id="2.160.20.10">
    <property type="entry name" value="Single-stranded right-handed beta-helix, Pectin lyase-like"/>
    <property type="match status" value="1"/>
</dbReference>
<dbReference type="InterPro" id="IPR011050">
    <property type="entry name" value="Pectin_lyase_fold/virulence"/>
</dbReference>
<evidence type="ECO:0000313" key="3">
    <source>
        <dbReference type="Proteomes" id="UP001519287"/>
    </source>
</evidence>
<dbReference type="InterPro" id="IPR008160">
    <property type="entry name" value="Collagen"/>
</dbReference>
<dbReference type="Pfam" id="PF01391">
    <property type="entry name" value="Collagen"/>
    <property type="match status" value="3"/>
</dbReference>
<dbReference type="EMBL" id="JAGGLB010000029">
    <property type="protein sequence ID" value="MBP1994873.1"/>
    <property type="molecule type" value="Genomic_DNA"/>
</dbReference>
<feature type="compositionally biased region" description="Low complexity" evidence="1">
    <location>
        <begin position="371"/>
        <end position="451"/>
    </location>
</feature>
<feature type="compositionally biased region" description="Low complexity" evidence="1">
    <location>
        <begin position="285"/>
        <end position="318"/>
    </location>
</feature>
<dbReference type="PANTHER" id="PTHR24023:SF1095">
    <property type="entry name" value="EGF-LIKE DOMAIN-CONTAINING PROTEIN"/>
    <property type="match status" value="1"/>
</dbReference>
<organism evidence="2 3">
    <name type="scientific">Paenibacillus eucommiae</name>
    <dbReference type="NCBI Taxonomy" id="1355755"/>
    <lineage>
        <taxon>Bacteria</taxon>
        <taxon>Bacillati</taxon>
        <taxon>Bacillota</taxon>
        <taxon>Bacilli</taxon>
        <taxon>Bacillales</taxon>
        <taxon>Paenibacillaceae</taxon>
        <taxon>Paenibacillus</taxon>
    </lineage>
</organism>
<evidence type="ECO:0000256" key="1">
    <source>
        <dbReference type="SAM" id="MobiDB-lite"/>
    </source>
</evidence>